<feature type="signal peptide" evidence="1">
    <location>
        <begin position="1"/>
        <end position="26"/>
    </location>
</feature>
<dbReference type="SUPFAM" id="SSF56436">
    <property type="entry name" value="C-type lectin-like"/>
    <property type="match status" value="1"/>
</dbReference>
<name>A0ABV7FFW5_9GAMM</name>
<gene>
    <name evidence="2" type="ORF">ACFODX_07115</name>
</gene>
<organism evidence="2 3">
    <name type="scientific">Cellvibrio fontiphilus</name>
    <dbReference type="NCBI Taxonomy" id="1815559"/>
    <lineage>
        <taxon>Bacteria</taxon>
        <taxon>Pseudomonadati</taxon>
        <taxon>Pseudomonadota</taxon>
        <taxon>Gammaproteobacteria</taxon>
        <taxon>Cellvibrionales</taxon>
        <taxon>Cellvibrionaceae</taxon>
        <taxon>Cellvibrio</taxon>
    </lineage>
</organism>
<evidence type="ECO:0000256" key="1">
    <source>
        <dbReference type="SAM" id="SignalP"/>
    </source>
</evidence>
<evidence type="ECO:0008006" key="4">
    <source>
        <dbReference type="Google" id="ProtNLM"/>
    </source>
</evidence>
<dbReference type="Proteomes" id="UP001595555">
    <property type="component" value="Unassembled WGS sequence"/>
</dbReference>
<proteinExistence type="predicted"/>
<dbReference type="Gene3D" id="3.10.100.10">
    <property type="entry name" value="Mannose-Binding Protein A, subunit A"/>
    <property type="match status" value="1"/>
</dbReference>
<dbReference type="InterPro" id="IPR016186">
    <property type="entry name" value="C-type_lectin-like/link_sf"/>
</dbReference>
<evidence type="ECO:0000313" key="2">
    <source>
        <dbReference type="EMBL" id="MFC3115322.1"/>
    </source>
</evidence>
<reference evidence="3" key="1">
    <citation type="journal article" date="2019" name="Int. J. Syst. Evol. Microbiol.">
        <title>The Global Catalogue of Microorganisms (GCM) 10K type strain sequencing project: providing services to taxonomists for standard genome sequencing and annotation.</title>
        <authorList>
            <consortium name="The Broad Institute Genomics Platform"/>
            <consortium name="The Broad Institute Genome Sequencing Center for Infectious Disease"/>
            <person name="Wu L."/>
            <person name="Ma J."/>
        </authorList>
    </citation>
    <scope>NUCLEOTIDE SEQUENCE [LARGE SCALE GENOMIC DNA]</scope>
    <source>
        <strain evidence="3">KCTC 52237</strain>
    </source>
</reference>
<keyword evidence="3" id="KW-1185">Reference proteome</keyword>
<keyword evidence="1" id="KW-0732">Signal</keyword>
<evidence type="ECO:0000313" key="3">
    <source>
        <dbReference type="Proteomes" id="UP001595555"/>
    </source>
</evidence>
<protein>
    <recommendedName>
        <fullName evidence="4">Lectin</fullName>
    </recommendedName>
</protein>
<dbReference type="RefSeq" id="WP_378117511.1">
    <property type="nucleotide sequence ID" value="NZ_JBHRTF010000003.1"/>
</dbReference>
<accession>A0ABV7FFW5</accession>
<dbReference type="InterPro" id="IPR016187">
    <property type="entry name" value="CTDL_fold"/>
</dbReference>
<sequence>MKLKMLAICTGLLGASVAFSSVSVFAQNTAPAAAPAQQQRPQISPEEALQKFSFFVTSVGLGKGANLGGLAGADAHCQTLAKAAGAGNKTWRAYLSTQAADGKPAVNARDRIGKGPWYNVKGVLIANDLGHLHGDTLAQAQLGSNLTRNQAFNEKGERVLAAGDTPNQHDILTGSKTDGTAFTDAADHTCKNYTSTAADGSVQVGHFDRTGGGNASWNSAHGSRGCSQENLISTGGAGLFYCFAVN</sequence>
<feature type="chain" id="PRO_5047499457" description="Lectin" evidence="1">
    <location>
        <begin position="27"/>
        <end position="246"/>
    </location>
</feature>
<dbReference type="EMBL" id="JBHRTF010000003">
    <property type="protein sequence ID" value="MFC3115322.1"/>
    <property type="molecule type" value="Genomic_DNA"/>
</dbReference>
<comment type="caution">
    <text evidence="2">The sequence shown here is derived from an EMBL/GenBank/DDBJ whole genome shotgun (WGS) entry which is preliminary data.</text>
</comment>